<dbReference type="RefSeq" id="WP_328983890.1">
    <property type="nucleotide sequence ID" value="NZ_CP121472.1"/>
</dbReference>
<evidence type="ECO:0000256" key="4">
    <source>
        <dbReference type="ARBA" id="ARBA00022982"/>
    </source>
</evidence>
<evidence type="ECO:0000256" key="3">
    <source>
        <dbReference type="ARBA" id="ARBA00022723"/>
    </source>
</evidence>
<keyword evidence="1" id="KW-0813">Transport</keyword>
<keyword evidence="8" id="KW-1185">Reference proteome</keyword>
<dbReference type="EMBL" id="CP121472">
    <property type="protein sequence ID" value="WPL18107.1"/>
    <property type="molecule type" value="Genomic_DNA"/>
</dbReference>
<dbReference type="InterPro" id="IPR015984">
    <property type="entry name" value="Cyt_c_prime_subgr"/>
</dbReference>
<reference evidence="7 8" key="1">
    <citation type="journal article" date="2023" name="Microorganisms">
        <title>Thiorhodovibrio frisius and Trv. litoralis spp. nov., Two Novel Members from a Clade of Fastidious Purple Sulfur Bacteria That Exhibit Unique Red-Shifted Light-Harvesting Capabilities.</title>
        <authorList>
            <person name="Methner A."/>
            <person name="Kuzyk S.B."/>
            <person name="Petersen J."/>
            <person name="Bauer S."/>
            <person name="Brinkmann H."/>
            <person name="Sichau K."/>
            <person name="Wanner G."/>
            <person name="Wolf J."/>
            <person name="Neumann-Schaal M."/>
            <person name="Henke P."/>
            <person name="Tank M."/>
            <person name="Sproer C."/>
            <person name="Bunk B."/>
            <person name="Overmann J."/>
        </authorList>
    </citation>
    <scope>NUCLEOTIDE SEQUENCE [LARGE SCALE GENOMIC DNA]</scope>
    <source>
        <strain evidence="7 8">DSM 6702</strain>
    </source>
</reference>
<keyword evidence="2" id="KW-0349">Heme</keyword>
<dbReference type="InterPro" id="IPR002321">
    <property type="entry name" value="Cyt_c_II"/>
</dbReference>
<feature type="signal peptide" evidence="6">
    <location>
        <begin position="1"/>
        <end position="23"/>
    </location>
</feature>
<dbReference type="Proteomes" id="UP001432180">
    <property type="component" value="Chromosome"/>
</dbReference>
<dbReference type="InterPro" id="IPR012127">
    <property type="entry name" value="Cyt_c_prime"/>
</dbReference>
<evidence type="ECO:0000256" key="2">
    <source>
        <dbReference type="ARBA" id="ARBA00022617"/>
    </source>
</evidence>
<keyword evidence="4" id="KW-0249">Electron transport</keyword>
<evidence type="ECO:0000256" key="5">
    <source>
        <dbReference type="ARBA" id="ARBA00023004"/>
    </source>
</evidence>
<dbReference type="InterPro" id="IPR010980">
    <property type="entry name" value="Cyt_c/b562"/>
</dbReference>
<evidence type="ECO:0000313" key="7">
    <source>
        <dbReference type="EMBL" id="WPL18107.1"/>
    </source>
</evidence>
<dbReference type="PRINTS" id="PR00608">
    <property type="entry name" value="CYTCHROMECII"/>
</dbReference>
<dbReference type="PIRSF" id="PIRSF000027">
    <property type="entry name" value="Cytc_c_prime"/>
    <property type="match status" value="1"/>
</dbReference>
<sequence>MKHLSTLTATTLLSLSLAGGAIAADMKPEEQILTRQAGYKFMSWNMGKIKANLEGNYNQEVVEKAAAAIAGIANSGMGALYGPGTDKAVNGVETRVKPELFTNQKEVGKVAGDFVAAANNMAEVATKGDKAETKQAFGALGQSCKACHDQFRQD</sequence>
<dbReference type="SUPFAM" id="SSF47175">
    <property type="entry name" value="Cytochromes"/>
    <property type="match status" value="1"/>
</dbReference>
<evidence type="ECO:0000256" key="6">
    <source>
        <dbReference type="SAM" id="SignalP"/>
    </source>
</evidence>
<organism evidence="7 8">
    <name type="scientific">Thiorhodovibrio winogradskyi</name>
    <dbReference type="NCBI Taxonomy" id="77007"/>
    <lineage>
        <taxon>Bacteria</taxon>
        <taxon>Pseudomonadati</taxon>
        <taxon>Pseudomonadota</taxon>
        <taxon>Gammaproteobacteria</taxon>
        <taxon>Chromatiales</taxon>
        <taxon>Chromatiaceae</taxon>
        <taxon>Thiorhodovibrio</taxon>
    </lineage>
</organism>
<evidence type="ECO:0000256" key="1">
    <source>
        <dbReference type="ARBA" id="ARBA00022448"/>
    </source>
</evidence>
<feature type="chain" id="PRO_5046212848" evidence="6">
    <location>
        <begin position="24"/>
        <end position="154"/>
    </location>
</feature>
<evidence type="ECO:0000313" key="8">
    <source>
        <dbReference type="Proteomes" id="UP001432180"/>
    </source>
</evidence>
<name>A0ABZ0SB53_9GAMM</name>
<dbReference type="Pfam" id="PF01322">
    <property type="entry name" value="Cytochrom_C_2"/>
    <property type="match status" value="1"/>
</dbReference>
<gene>
    <name evidence="7" type="primary">cycA</name>
    <name evidence="7" type="ORF">Thiowin_03158</name>
</gene>
<keyword evidence="5" id="KW-0408">Iron</keyword>
<dbReference type="Gene3D" id="1.20.120.10">
    <property type="entry name" value="Cytochrome c/b562"/>
    <property type="match status" value="1"/>
</dbReference>
<dbReference type="PROSITE" id="PS51009">
    <property type="entry name" value="CYTCII"/>
    <property type="match status" value="1"/>
</dbReference>
<proteinExistence type="predicted"/>
<accession>A0ABZ0SB53</accession>
<protein>
    <submittedName>
        <fullName evidence="7">Cytochrome c</fullName>
    </submittedName>
</protein>
<keyword evidence="3" id="KW-0479">Metal-binding</keyword>
<keyword evidence="6" id="KW-0732">Signal</keyword>